<evidence type="ECO:0008006" key="3">
    <source>
        <dbReference type="Google" id="ProtNLM"/>
    </source>
</evidence>
<reference evidence="1 2" key="1">
    <citation type="submission" date="2014-01" db="EMBL/GenBank/DDBJ databases">
        <title>Plasmidome dynamics in the species complex Clostridium novyi sensu lato converts strains of independent lineages into distinctly different pathogens.</title>
        <authorList>
            <person name="Skarin H."/>
            <person name="Segerman B."/>
        </authorList>
    </citation>
    <scope>NUCLEOTIDE SEQUENCE [LARGE SCALE GENOMIC DNA]</scope>
    <source>
        <strain evidence="1 2">4570</strain>
    </source>
</reference>
<dbReference type="InterPro" id="IPR020256">
    <property type="entry name" value="Spore_coat_CotJA"/>
</dbReference>
<dbReference type="RefSeq" id="WP_039248744.1">
    <property type="nucleotide sequence ID" value="NZ_JDRX01000003.1"/>
</dbReference>
<name>A0AA88ZTY8_CLONO</name>
<dbReference type="Pfam" id="PF11007">
    <property type="entry name" value="CotJA"/>
    <property type="match status" value="1"/>
</dbReference>
<sequence length="74" mass="8921">MYQNFMPYMNPMYMLNTRNAMQPRWEMDLARIYFQPQPFVGIFPVDEAMYKGTVFPNLYAAYPPPIGQFDNRRK</sequence>
<protein>
    <recommendedName>
        <fullName evidence="3">CotJA</fullName>
    </recommendedName>
</protein>
<dbReference type="AlphaFoldDB" id="A0AA88ZTY8"/>
<dbReference type="EMBL" id="JDRX01000003">
    <property type="protein sequence ID" value="KGN03118.1"/>
    <property type="molecule type" value="Genomic_DNA"/>
</dbReference>
<organism evidence="1 2">
    <name type="scientific">Clostridium novyi A str. 4570</name>
    <dbReference type="NCBI Taxonomy" id="1444290"/>
    <lineage>
        <taxon>Bacteria</taxon>
        <taxon>Bacillati</taxon>
        <taxon>Bacillota</taxon>
        <taxon>Clostridia</taxon>
        <taxon>Eubacteriales</taxon>
        <taxon>Clostridiaceae</taxon>
        <taxon>Clostridium</taxon>
    </lineage>
</organism>
<comment type="caution">
    <text evidence="1">The sequence shown here is derived from an EMBL/GenBank/DDBJ whole genome shotgun (WGS) entry which is preliminary data.</text>
</comment>
<evidence type="ECO:0000313" key="2">
    <source>
        <dbReference type="Proteomes" id="UP000030016"/>
    </source>
</evidence>
<evidence type="ECO:0000313" key="1">
    <source>
        <dbReference type="EMBL" id="KGN03118.1"/>
    </source>
</evidence>
<accession>A0AA88ZTY8</accession>
<dbReference type="Proteomes" id="UP000030016">
    <property type="component" value="Unassembled WGS sequence"/>
</dbReference>
<gene>
    <name evidence="1" type="ORF">Z969_02245</name>
</gene>
<proteinExistence type="predicted"/>